<dbReference type="PROSITE" id="PS00476">
    <property type="entry name" value="FATTY_ACID_DESATUR_1"/>
    <property type="match status" value="1"/>
</dbReference>
<keyword evidence="3 13" id="KW-0444">Lipid biosynthesis</keyword>
<evidence type="ECO:0000256" key="8">
    <source>
        <dbReference type="ARBA" id="ARBA00023002"/>
    </source>
</evidence>
<dbReference type="STRING" id="2018661.A0A2A2LYF9"/>
<organism evidence="16 17">
    <name type="scientific">Diploscapter pachys</name>
    <dbReference type="NCBI Taxonomy" id="2018661"/>
    <lineage>
        <taxon>Eukaryota</taxon>
        <taxon>Metazoa</taxon>
        <taxon>Ecdysozoa</taxon>
        <taxon>Nematoda</taxon>
        <taxon>Chromadorea</taxon>
        <taxon>Rhabditida</taxon>
        <taxon>Rhabditina</taxon>
        <taxon>Rhabditomorpha</taxon>
        <taxon>Rhabditoidea</taxon>
        <taxon>Rhabditidae</taxon>
        <taxon>Diploscapter</taxon>
    </lineage>
</organism>
<evidence type="ECO:0000256" key="6">
    <source>
        <dbReference type="ARBA" id="ARBA00022832"/>
    </source>
</evidence>
<gene>
    <name evidence="16" type="ORF">WR25_01251</name>
</gene>
<evidence type="ECO:0000256" key="12">
    <source>
        <dbReference type="ARBA" id="ARBA00023160"/>
    </source>
</evidence>
<evidence type="ECO:0000256" key="14">
    <source>
        <dbReference type="SAM" id="MobiDB-lite"/>
    </source>
</evidence>
<evidence type="ECO:0000256" key="1">
    <source>
        <dbReference type="ARBA" id="ARBA00004141"/>
    </source>
</evidence>
<dbReference type="PANTHER" id="PTHR11351">
    <property type="entry name" value="ACYL-COA DESATURASE"/>
    <property type="match status" value="1"/>
</dbReference>
<proteinExistence type="inferred from homology"/>
<keyword evidence="8 13" id="KW-0560">Oxidoreductase</keyword>
<feature type="transmembrane region" description="Helical" evidence="15">
    <location>
        <begin position="199"/>
        <end position="219"/>
    </location>
</feature>
<comment type="similarity">
    <text evidence="2 13">Belongs to the fatty acid desaturase type 1 family.</text>
</comment>
<keyword evidence="6" id="KW-0276">Fatty acid metabolism</keyword>
<evidence type="ECO:0000256" key="4">
    <source>
        <dbReference type="ARBA" id="ARBA00022692"/>
    </source>
</evidence>
<comment type="domain">
    <text evidence="13">The histidine box domains are involved in binding the catalytic metal ions.</text>
</comment>
<evidence type="ECO:0000256" key="3">
    <source>
        <dbReference type="ARBA" id="ARBA00022516"/>
    </source>
</evidence>
<feature type="transmembrane region" description="Helical" evidence="15">
    <location>
        <begin position="231"/>
        <end position="253"/>
    </location>
</feature>
<evidence type="ECO:0000313" key="16">
    <source>
        <dbReference type="EMBL" id="PAV91035.1"/>
    </source>
</evidence>
<keyword evidence="17" id="KW-1185">Reference proteome</keyword>
<accession>A0A2A2LYF9</accession>
<evidence type="ECO:0000256" key="11">
    <source>
        <dbReference type="ARBA" id="ARBA00023136"/>
    </source>
</evidence>
<dbReference type="GO" id="GO:0005506">
    <property type="term" value="F:iron ion binding"/>
    <property type="evidence" value="ECO:0007669"/>
    <property type="project" value="TreeGrafter"/>
</dbReference>
<evidence type="ECO:0000256" key="2">
    <source>
        <dbReference type="ARBA" id="ARBA00009295"/>
    </source>
</evidence>
<feature type="region of interest" description="Disordered" evidence="14">
    <location>
        <begin position="1"/>
        <end position="88"/>
    </location>
</feature>
<evidence type="ECO:0008006" key="18">
    <source>
        <dbReference type="Google" id="ProtNLM"/>
    </source>
</evidence>
<dbReference type="OrthoDB" id="10260134at2759"/>
<dbReference type="GO" id="GO:0004768">
    <property type="term" value="F:stearoyl-CoA 9-desaturase activity"/>
    <property type="evidence" value="ECO:0007669"/>
    <property type="project" value="TreeGrafter"/>
</dbReference>
<dbReference type="GO" id="GO:0005789">
    <property type="term" value="C:endoplasmic reticulum membrane"/>
    <property type="evidence" value="ECO:0007669"/>
    <property type="project" value="TreeGrafter"/>
</dbReference>
<evidence type="ECO:0000256" key="7">
    <source>
        <dbReference type="ARBA" id="ARBA00022989"/>
    </source>
</evidence>
<dbReference type="InterPro" id="IPR015876">
    <property type="entry name" value="Acyl-CoA_DS"/>
</dbReference>
<keyword evidence="12 13" id="KW-0275">Fatty acid biosynthesis</keyword>
<evidence type="ECO:0000256" key="5">
    <source>
        <dbReference type="ARBA" id="ARBA00022723"/>
    </source>
</evidence>
<feature type="transmembrane region" description="Helical" evidence="15">
    <location>
        <begin position="374"/>
        <end position="394"/>
    </location>
</feature>
<dbReference type="EMBL" id="LIAE01006337">
    <property type="protein sequence ID" value="PAV91035.1"/>
    <property type="molecule type" value="Genomic_DNA"/>
</dbReference>
<keyword evidence="11 15" id="KW-0472">Membrane</keyword>
<keyword evidence="9" id="KW-0408">Iron</keyword>
<dbReference type="GO" id="GO:0006636">
    <property type="term" value="P:unsaturated fatty acid biosynthetic process"/>
    <property type="evidence" value="ECO:0007669"/>
    <property type="project" value="TreeGrafter"/>
</dbReference>
<evidence type="ECO:0000256" key="10">
    <source>
        <dbReference type="ARBA" id="ARBA00023098"/>
    </source>
</evidence>
<dbReference type="AlphaFoldDB" id="A0A2A2LYF9"/>
<dbReference type="PRINTS" id="PR00075">
    <property type="entry name" value="FACDDSATRASE"/>
</dbReference>
<keyword evidence="4 13" id="KW-0812">Transmembrane</keyword>
<evidence type="ECO:0000313" key="17">
    <source>
        <dbReference type="Proteomes" id="UP000218231"/>
    </source>
</evidence>
<reference evidence="16 17" key="1">
    <citation type="journal article" date="2017" name="Curr. Biol.">
        <title>Genome architecture and evolution of a unichromosomal asexual nematode.</title>
        <authorList>
            <person name="Fradin H."/>
            <person name="Zegar C."/>
            <person name="Gutwein M."/>
            <person name="Lucas J."/>
            <person name="Kovtun M."/>
            <person name="Corcoran D."/>
            <person name="Baugh L.R."/>
            <person name="Kiontke K."/>
            <person name="Gunsalus K."/>
            <person name="Fitch D.H."/>
            <person name="Piano F."/>
        </authorList>
    </citation>
    <scope>NUCLEOTIDE SEQUENCE [LARGE SCALE GENOMIC DNA]</scope>
    <source>
        <strain evidence="16">PF1309</strain>
    </source>
</reference>
<name>A0A2A2LYF9_9BILA</name>
<evidence type="ECO:0000256" key="15">
    <source>
        <dbReference type="SAM" id="Phobius"/>
    </source>
</evidence>
<dbReference type="InterPro" id="IPR001522">
    <property type="entry name" value="FADS-1_CS"/>
</dbReference>
<feature type="transmembrane region" description="Helical" evidence="15">
    <location>
        <begin position="348"/>
        <end position="368"/>
    </location>
</feature>
<keyword evidence="5" id="KW-0479">Metal-binding</keyword>
<comment type="cofactor">
    <cofactor evidence="13">
        <name>Fe(2+)</name>
        <dbReference type="ChEBI" id="CHEBI:29033"/>
    </cofactor>
</comment>
<dbReference type="CDD" id="cd03505">
    <property type="entry name" value="Delta9-FADS-like"/>
    <property type="match status" value="1"/>
</dbReference>
<keyword evidence="7 15" id="KW-1133">Transmembrane helix</keyword>
<comment type="subcellular location">
    <subcellularLocation>
        <location evidence="1">Membrane</location>
        <topology evidence="1">Multi-pass membrane protein</topology>
    </subcellularLocation>
</comment>
<feature type="compositionally biased region" description="Basic residues" evidence="14">
    <location>
        <begin position="72"/>
        <end position="84"/>
    </location>
</feature>
<sequence length="494" mass="57786">MEGQIKRHSETRRSIRTGREREERPVSSMVDMTAMNSPLMRRIERKRRDDEEKVIFRREDEEKKRREEGRQHRIQRSSHVHASKMKQPTQMRIPRRNMGEEGKNGVGTSRPERNEVHGTIRNEVPRLLERVDKKEKDAQERRTSLFSTNRYHEMTVRTKMAPAEVSVKKIDEKQFLTAEESEISRLDEEAKKIPYKTKVVWKNVALFTALHFGALLGLYQLLTFQPKWQSYVWTFVLHVIGGLGITAGAHRLWAHRAYKARLPVRIFLMFANCVALQNDIIEWCRDHRCHHKWTDTHADPHNTKRGFFFSHMGWLLVRKHPQVKSQGTKLDLSDLYADPVCMWQRHNYVPLVFVFCFLLPAAIPVYLWGESAFIAFYVCSLLRYTFTLHATWCVNSVAHWIGAKPYDITISPVQSLTTTVIAIGEGFHNYHHVFPQDYRTSESNWKLNWTKGFIDICAAVGLVYDRKEVADEVISRQAATHGDGHYEPKKVKSH</sequence>
<feature type="compositionally biased region" description="Basic and acidic residues" evidence="14">
    <location>
        <begin position="46"/>
        <end position="71"/>
    </location>
</feature>
<dbReference type="Proteomes" id="UP000218231">
    <property type="component" value="Unassembled WGS sequence"/>
</dbReference>
<evidence type="ECO:0000256" key="9">
    <source>
        <dbReference type="ARBA" id="ARBA00023004"/>
    </source>
</evidence>
<keyword evidence="10" id="KW-0443">Lipid metabolism</keyword>
<evidence type="ECO:0000256" key="13">
    <source>
        <dbReference type="RuleBase" id="RU000581"/>
    </source>
</evidence>
<protein>
    <recommendedName>
        <fullName evidence="18">Fatty acid desaturase domain-containing protein</fullName>
    </recommendedName>
</protein>
<comment type="caution">
    <text evidence="16">The sequence shown here is derived from an EMBL/GenBank/DDBJ whole genome shotgun (WGS) entry which is preliminary data.</text>
</comment>
<dbReference type="PANTHER" id="PTHR11351:SF31">
    <property type="entry name" value="DESATURASE 1, ISOFORM A-RELATED"/>
    <property type="match status" value="1"/>
</dbReference>
<feature type="compositionally biased region" description="Basic and acidic residues" evidence="14">
    <location>
        <begin position="1"/>
        <end position="25"/>
    </location>
</feature>